<feature type="domain" description="NAD(P)-binding" evidence="1">
    <location>
        <begin position="17"/>
        <end position="327"/>
    </location>
</feature>
<gene>
    <name evidence="2" type="primary">rfbG</name>
    <name evidence="2" type="ORF">DS837_29870</name>
</gene>
<evidence type="ECO:0000259" key="1">
    <source>
        <dbReference type="Pfam" id="PF16363"/>
    </source>
</evidence>
<accession>A0A6L3ARV3</accession>
<protein>
    <submittedName>
        <fullName evidence="2">CDP-glucose 4,6-dehydratase</fullName>
        <ecNumber evidence="2">4.2.1.45</ecNumber>
    </submittedName>
</protein>
<dbReference type="InterPro" id="IPR013445">
    <property type="entry name" value="CDP_4_6_deHydtase"/>
</dbReference>
<reference evidence="2 3" key="1">
    <citation type="submission" date="2018-07" db="EMBL/GenBank/DDBJ databases">
        <title>Genome sequence of Roseomonas fauriae ATCC 49958.</title>
        <authorList>
            <person name="Sant'Anna F.H."/>
            <person name="Baldani J.I."/>
            <person name="Zilli J.E."/>
            <person name="Reis V.M."/>
            <person name="Hartmann A."/>
            <person name="Cruz L."/>
            <person name="de Souza E.M."/>
            <person name="de Oliveira Pedrosa F."/>
            <person name="Passaglia L.M.P."/>
        </authorList>
    </citation>
    <scope>NUCLEOTIDE SEQUENCE [LARGE SCALE GENOMIC DNA]</scope>
    <source>
        <strain evidence="2 3">ATCC 49958</strain>
    </source>
</reference>
<dbReference type="Gene3D" id="3.90.25.10">
    <property type="entry name" value="UDP-galactose 4-epimerase, domain 1"/>
    <property type="match status" value="1"/>
</dbReference>
<name>A0A6L3ARV3_AZOBR</name>
<dbReference type="PANTHER" id="PTHR43000">
    <property type="entry name" value="DTDP-D-GLUCOSE 4,6-DEHYDRATASE-RELATED"/>
    <property type="match status" value="1"/>
</dbReference>
<evidence type="ECO:0000313" key="2">
    <source>
        <dbReference type="EMBL" id="KAA0677118.1"/>
    </source>
</evidence>
<dbReference type="InterPro" id="IPR016040">
    <property type="entry name" value="NAD(P)-bd_dom"/>
</dbReference>
<dbReference type="InterPro" id="IPR036291">
    <property type="entry name" value="NAD(P)-bd_dom_sf"/>
</dbReference>
<dbReference type="EC" id="4.2.1.45" evidence="2"/>
<keyword evidence="2" id="KW-0456">Lyase</keyword>
<sequence>MTATIDPGLWVGRRVFLTGHTGFKGGWLALALRRLGAETTGFSLPAPTEPSFFGALGVDQSLDHRVGDIRDAAALAAALRDSGAEVVFHLAAQPIVRVAHADPLDTLSTNVMGTANLLEAVRQSGTVRAVVIVTSDKVYDNQEWDWPYREDDRLGGKEPYGVSKACCELIVDAYRHSYLSKGSKPVPVVTVRAGNIFGGGDWAIDRLVPDAMRAFAASETLRIRNPKAVRPWQHVCEPVRGYLMLAQRLLSDPDGTAGAWNFGPSEQSVKPVAILADRLTALWSDGAAWELETGAQPYEARFLTIDSSRAIARLGWSPRWSFETALELTVDWYKAYYRSGDVATLTARQLDTALFG</sequence>
<dbReference type="Proteomes" id="UP000476837">
    <property type="component" value="Unassembled WGS sequence"/>
</dbReference>
<dbReference type="Pfam" id="PF16363">
    <property type="entry name" value="GDP_Man_Dehyd"/>
    <property type="match status" value="1"/>
</dbReference>
<dbReference type="GO" id="GO:0047733">
    <property type="term" value="F:CDP-glucose 4,6-dehydratase activity"/>
    <property type="evidence" value="ECO:0007669"/>
    <property type="project" value="UniProtKB-EC"/>
</dbReference>
<proteinExistence type="predicted"/>
<evidence type="ECO:0000313" key="3">
    <source>
        <dbReference type="Proteomes" id="UP000476837"/>
    </source>
</evidence>
<comment type="caution">
    <text evidence="2">The sequence shown here is derived from an EMBL/GenBank/DDBJ whole genome shotgun (WGS) entry which is preliminary data.</text>
</comment>
<dbReference type="Gene3D" id="3.40.50.720">
    <property type="entry name" value="NAD(P)-binding Rossmann-like Domain"/>
    <property type="match status" value="1"/>
</dbReference>
<dbReference type="EMBL" id="QOKV01000037">
    <property type="protein sequence ID" value="KAA0677118.1"/>
    <property type="molecule type" value="Genomic_DNA"/>
</dbReference>
<dbReference type="RefSeq" id="WP_149168092.1">
    <property type="nucleotide sequence ID" value="NZ_QOKV01000037.1"/>
</dbReference>
<dbReference type="AlphaFoldDB" id="A0A6L3ARV3"/>
<dbReference type="SUPFAM" id="SSF51735">
    <property type="entry name" value="NAD(P)-binding Rossmann-fold domains"/>
    <property type="match status" value="1"/>
</dbReference>
<dbReference type="NCBIfam" id="TIGR02622">
    <property type="entry name" value="CDP_4_6_dhtase"/>
    <property type="match status" value="1"/>
</dbReference>
<organism evidence="2 3">
    <name type="scientific">Azospirillum brasilense</name>
    <dbReference type="NCBI Taxonomy" id="192"/>
    <lineage>
        <taxon>Bacteria</taxon>
        <taxon>Pseudomonadati</taxon>
        <taxon>Pseudomonadota</taxon>
        <taxon>Alphaproteobacteria</taxon>
        <taxon>Rhodospirillales</taxon>
        <taxon>Azospirillaceae</taxon>
        <taxon>Azospirillum</taxon>
    </lineage>
</organism>